<dbReference type="AlphaFoldDB" id="A0A1G7K0L4"/>
<dbReference type="GO" id="GO:0042597">
    <property type="term" value="C:periplasmic space"/>
    <property type="evidence" value="ECO:0007669"/>
    <property type="project" value="InterPro"/>
</dbReference>
<sequence>MRVFFRSGSALAAVAVLSLPLVFADAVHAAAQKKKATHSTASSTHSSAKTSSTAKSKSTTSHAKSSKASSSHALKSGTHAKTTRVVSEPTVQSKTLHTAFVESSTLRPMAQQLAAGRSTAAFAGVQNYAGAHPGEGAAAAYLAMGHAYAADRRYGDSVSAYKQAAAQGSALRDYADYLAAQSALNNRDASTAITLLTNFAQKYPASIFVASAPVTLANAYLLNNDANNALRALAILMGQPKAQSADYLITEAKAHQMAGDTAAAVSIYRQIFVRLPFSPEAQQSRLALQQLNAGPTAGERKLHADALFNAKRYGEAGAEYDAIKNDPSLSQADRDALDIYGAVCDLKLKHLSRRDAEKLPDTGDDSAALKLYILAEISRNEGDTAGHASILQQMEQRFPKSRWLEEALYSGGNMYLIKRDSTQAVAHYGKLFEMFPNSTYAPSAHWRSAWLNYRLRNYPEAARLMDEQIMRFPLGQEVPTALYWRGRLLRDVEKNPAQAANYFTVLSNTYRNYYYANLARQQLQQMGTQTLTTPADALGYVKTPPAPTLVAALPENDPHLIKARLLANAALNEYIGPEIQASGTASQWGALAEAEIYSSYGENVRALQAVKRSGSGLYTLPVSEVPTEYWTLLFPRPYWSDLTASAEAQGLDPYLVASLIRQESEFNPGAISRANAMGLMQLLPGVGKQEAKRAGIKKFTAPMLLNPSTNLKLGTMNLREVLGRWNNTPEYALAAYNAGDVPVRNWVGEGNYKDLPEFVESIPYTETREYVQSILRNREMYRQLYR</sequence>
<dbReference type="InterPro" id="IPR019734">
    <property type="entry name" value="TPR_rpt"/>
</dbReference>
<accession>A0A1G7K0L4</accession>
<dbReference type="SMART" id="SM00028">
    <property type="entry name" value="TPR"/>
    <property type="match status" value="3"/>
</dbReference>
<dbReference type="Pfam" id="PF13525">
    <property type="entry name" value="YfiO"/>
    <property type="match status" value="1"/>
</dbReference>
<feature type="signal peptide" evidence="5">
    <location>
        <begin position="1"/>
        <end position="29"/>
    </location>
</feature>
<evidence type="ECO:0000256" key="1">
    <source>
        <dbReference type="ARBA" id="ARBA00007734"/>
    </source>
</evidence>
<dbReference type="PROSITE" id="PS00922">
    <property type="entry name" value="TRANSGLYCOSYLASE"/>
    <property type="match status" value="1"/>
</dbReference>
<gene>
    <name evidence="8" type="ORF">SAMN05444167_2019</name>
</gene>
<dbReference type="Pfam" id="PF01464">
    <property type="entry name" value="SLT"/>
    <property type="match status" value="1"/>
</dbReference>
<keyword evidence="2 5" id="KW-0732">Signal</keyword>
<feature type="domain" description="Transglycosylase SLT" evidence="6">
    <location>
        <begin position="645"/>
        <end position="750"/>
    </location>
</feature>
<dbReference type="InterPro" id="IPR011990">
    <property type="entry name" value="TPR-like_helical_dom_sf"/>
</dbReference>
<feature type="chain" id="PRO_5009241640" evidence="5">
    <location>
        <begin position="30"/>
        <end position="786"/>
    </location>
</feature>
<dbReference type="GO" id="GO:0000270">
    <property type="term" value="P:peptidoglycan metabolic process"/>
    <property type="evidence" value="ECO:0007669"/>
    <property type="project" value="InterPro"/>
</dbReference>
<dbReference type="Gene3D" id="1.25.40.10">
    <property type="entry name" value="Tetratricopeptide repeat domain"/>
    <property type="match status" value="2"/>
</dbReference>
<name>A0A1G7K0L4_9BACT</name>
<dbReference type="SUPFAM" id="SSF48452">
    <property type="entry name" value="TPR-like"/>
    <property type="match status" value="1"/>
</dbReference>
<proteinExistence type="inferred from homology"/>
<dbReference type="InterPro" id="IPR008258">
    <property type="entry name" value="Transglycosylase_SLT_dom_1"/>
</dbReference>
<feature type="domain" description="Outer membrane lipoprotein BamD-like" evidence="7">
    <location>
        <begin position="406"/>
        <end position="520"/>
    </location>
</feature>
<dbReference type="Pfam" id="PF13174">
    <property type="entry name" value="TPR_6"/>
    <property type="match status" value="1"/>
</dbReference>
<feature type="region of interest" description="Disordered" evidence="4">
    <location>
        <begin position="36"/>
        <end position="90"/>
    </location>
</feature>
<dbReference type="EMBL" id="LT629690">
    <property type="protein sequence ID" value="SDF30818.1"/>
    <property type="molecule type" value="Genomic_DNA"/>
</dbReference>
<feature type="compositionally biased region" description="Low complexity" evidence="4">
    <location>
        <begin position="38"/>
        <end position="76"/>
    </location>
</feature>
<dbReference type="Proteomes" id="UP000182427">
    <property type="component" value="Chromosome I"/>
</dbReference>
<reference evidence="9" key="1">
    <citation type="submission" date="2016-10" db="EMBL/GenBank/DDBJ databases">
        <authorList>
            <person name="Varghese N."/>
            <person name="Submissions S."/>
        </authorList>
    </citation>
    <scope>NUCLEOTIDE SEQUENCE [LARGE SCALE GENOMIC DNA]</scope>
    <source>
        <strain evidence="9">GAS232</strain>
    </source>
</reference>
<dbReference type="GO" id="GO:0016020">
    <property type="term" value="C:membrane"/>
    <property type="evidence" value="ECO:0007669"/>
    <property type="project" value="InterPro"/>
</dbReference>
<evidence type="ECO:0000259" key="7">
    <source>
        <dbReference type="Pfam" id="PF13525"/>
    </source>
</evidence>
<dbReference type="InterPro" id="IPR039565">
    <property type="entry name" value="BamD-like"/>
</dbReference>
<dbReference type="SUPFAM" id="SSF48435">
    <property type="entry name" value="Bacterial muramidases"/>
    <property type="match status" value="1"/>
</dbReference>
<evidence type="ECO:0000259" key="6">
    <source>
        <dbReference type="Pfam" id="PF01464"/>
    </source>
</evidence>
<dbReference type="RefSeq" id="WP_231966853.1">
    <property type="nucleotide sequence ID" value="NZ_LT629690.1"/>
</dbReference>
<dbReference type="CDD" id="cd13401">
    <property type="entry name" value="Slt70-like"/>
    <property type="match status" value="1"/>
</dbReference>
<dbReference type="GO" id="GO:0004553">
    <property type="term" value="F:hydrolase activity, hydrolyzing O-glycosyl compounds"/>
    <property type="evidence" value="ECO:0007669"/>
    <property type="project" value="InterPro"/>
</dbReference>
<evidence type="ECO:0000256" key="5">
    <source>
        <dbReference type="SAM" id="SignalP"/>
    </source>
</evidence>
<evidence type="ECO:0000256" key="3">
    <source>
        <dbReference type="PROSITE-ProRule" id="PRU00339"/>
    </source>
</evidence>
<dbReference type="SUPFAM" id="SSF53955">
    <property type="entry name" value="Lysozyme-like"/>
    <property type="match status" value="1"/>
</dbReference>
<organism evidence="8 9">
    <name type="scientific">Terriglobus roseus</name>
    <dbReference type="NCBI Taxonomy" id="392734"/>
    <lineage>
        <taxon>Bacteria</taxon>
        <taxon>Pseudomonadati</taxon>
        <taxon>Acidobacteriota</taxon>
        <taxon>Terriglobia</taxon>
        <taxon>Terriglobales</taxon>
        <taxon>Acidobacteriaceae</taxon>
        <taxon>Terriglobus</taxon>
    </lineage>
</organism>
<evidence type="ECO:0000313" key="9">
    <source>
        <dbReference type="Proteomes" id="UP000182427"/>
    </source>
</evidence>
<dbReference type="GO" id="GO:0008933">
    <property type="term" value="F:peptidoglycan lytic transglycosylase activity"/>
    <property type="evidence" value="ECO:0007669"/>
    <property type="project" value="InterPro"/>
</dbReference>
<evidence type="ECO:0000313" key="8">
    <source>
        <dbReference type="EMBL" id="SDF30818.1"/>
    </source>
</evidence>
<evidence type="ECO:0000256" key="2">
    <source>
        <dbReference type="ARBA" id="ARBA00022729"/>
    </source>
</evidence>
<comment type="similarity">
    <text evidence="1">Belongs to the transglycosylase Slt family.</text>
</comment>
<feature type="repeat" description="TPR" evidence="3">
    <location>
        <begin position="405"/>
        <end position="438"/>
    </location>
</feature>
<dbReference type="Gene3D" id="1.10.530.10">
    <property type="match status" value="1"/>
</dbReference>
<dbReference type="PANTHER" id="PTHR37423">
    <property type="entry name" value="SOLUBLE LYTIC MUREIN TRANSGLYCOSYLASE-RELATED"/>
    <property type="match status" value="1"/>
</dbReference>
<dbReference type="PROSITE" id="PS50005">
    <property type="entry name" value="TPR"/>
    <property type="match status" value="1"/>
</dbReference>
<protein>
    <submittedName>
        <fullName evidence="8">Soluble lytic murein transglycosylase</fullName>
    </submittedName>
</protein>
<dbReference type="PANTHER" id="PTHR37423:SF2">
    <property type="entry name" value="MEMBRANE-BOUND LYTIC MUREIN TRANSGLYCOSYLASE C"/>
    <property type="match status" value="1"/>
</dbReference>
<dbReference type="InterPro" id="IPR000189">
    <property type="entry name" value="Transglyc_AS"/>
</dbReference>
<keyword evidence="3" id="KW-0802">TPR repeat</keyword>
<dbReference type="InterPro" id="IPR008939">
    <property type="entry name" value="Lytic_TGlycosylase_superhlx_U"/>
</dbReference>
<evidence type="ECO:0000256" key="4">
    <source>
        <dbReference type="SAM" id="MobiDB-lite"/>
    </source>
</evidence>
<keyword evidence="9" id="KW-1185">Reference proteome</keyword>
<dbReference type="InterPro" id="IPR023346">
    <property type="entry name" value="Lysozyme-like_dom_sf"/>
</dbReference>